<dbReference type="InterPro" id="IPR040048">
    <property type="entry name" value="ZNF277"/>
</dbReference>
<comment type="subcellular location">
    <subcellularLocation>
        <location evidence="1">Cytoplasm</location>
    </subcellularLocation>
</comment>
<evidence type="ECO:0000256" key="7">
    <source>
        <dbReference type="SAM" id="MobiDB-lite"/>
    </source>
</evidence>
<keyword evidence="4" id="KW-0479">Metal-binding</keyword>
<dbReference type="InterPro" id="IPR036236">
    <property type="entry name" value="Znf_C2H2_sf"/>
</dbReference>
<dbReference type="EMBL" id="KB446537">
    <property type="protein sequence ID" value="EME46081.1"/>
    <property type="molecule type" value="Genomic_DNA"/>
</dbReference>
<dbReference type="STRING" id="675120.N1PRL3"/>
<dbReference type="AlphaFoldDB" id="N1PRL3"/>
<dbReference type="EC" id="2.1.1.319" evidence="2"/>
<dbReference type="PROSITE" id="PS00028">
    <property type="entry name" value="ZINC_FINGER_C2H2_1"/>
    <property type="match status" value="1"/>
</dbReference>
<reference evidence="10" key="1">
    <citation type="journal article" date="2012" name="PLoS Genet.">
        <title>The genomes of the fungal plant pathogens Cladosporium fulvum and Dothistroma septosporum reveal adaptation to different hosts and lifestyles but also signatures of common ancestry.</title>
        <authorList>
            <person name="de Wit P.J.G.M."/>
            <person name="van der Burgt A."/>
            <person name="Oekmen B."/>
            <person name="Stergiopoulos I."/>
            <person name="Abd-Elsalam K.A."/>
            <person name="Aerts A.L."/>
            <person name="Bahkali A.H."/>
            <person name="Beenen H.G."/>
            <person name="Chettri P."/>
            <person name="Cox M.P."/>
            <person name="Datema E."/>
            <person name="de Vries R.P."/>
            <person name="Dhillon B."/>
            <person name="Ganley A.R."/>
            <person name="Griffiths S.A."/>
            <person name="Guo Y."/>
            <person name="Hamelin R.C."/>
            <person name="Henrissat B."/>
            <person name="Kabir M.S."/>
            <person name="Jashni M.K."/>
            <person name="Kema G."/>
            <person name="Klaubauf S."/>
            <person name="Lapidus A."/>
            <person name="Levasseur A."/>
            <person name="Lindquist E."/>
            <person name="Mehrabi R."/>
            <person name="Ohm R.A."/>
            <person name="Owen T.J."/>
            <person name="Salamov A."/>
            <person name="Schwelm A."/>
            <person name="Schijlen E."/>
            <person name="Sun H."/>
            <person name="van den Burg H.A."/>
            <person name="van Ham R.C.H.J."/>
            <person name="Zhang S."/>
            <person name="Goodwin S.B."/>
            <person name="Grigoriev I.V."/>
            <person name="Collemare J."/>
            <person name="Bradshaw R.E."/>
        </authorList>
    </citation>
    <scope>NUCLEOTIDE SEQUENCE [LARGE SCALE GENOMIC DNA]</scope>
    <source>
        <strain evidence="10">NZE10 / CBS 128990</strain>
    </source>
</reference>
<evidence type="ECO:0000256" key="4">
    <source>
        <dbReference type="ARBA" id="ARBA00022723"/>
    </source>
</evidence>
<name>N1PRL3_DOTSN</name>
<proteinExistence type="inferred from homology"/>
<dbReference type="InterPro" id="IPR049482">
    <property type="entry name" value="ANM3-like_C2H2_Zf"/>
</dbReference>
<dbReference type="Proteomes" id="UP000016933">
    <property type="component" value="Unassembled WGS sequence"/>
</dbReference>
<dbReference type="HOGENOM" id="CLU_1511513_0_0_1"/>
<evidence type="ECO:0000256" key="5">
    <source>
        <dbReference type="ARBA" id="ARBA00022833"/>
    </source>
</evidence>
<feature type="domain" description="C2H2-type" evidence="8">
    <location>
        <begin position="57"/>
        <end position="78"/>
    </location>
</feature>
<protein>
    <recommendedName>
        <fullName evidence="2">type I protein arginine methyltransferase</fullName>
        <ecNumber evidence="2">2.1.1.319</ecNumber>
    </recommendedName>
</protein>
<dbReference type="eggNOG" id="KOG1499">
    <property type="taxonomic scope" value="Eukaryota"/>
</dbReference>
<dbReference type="OMA" id="NEHCASV"/>
<sequence>MRNSEGEVVGPPPEAEGIYDSQGEDSEDGFAEVLDVRPDSDGWEDAEDDTEELSIKCLLCHDKFPTAQTMAEHCSKSHDFDLVSIQRQHKLDFYTTIKLVNYIRAEVQAGASRPDVSDAASWSDEKFLQPTLDGDALLFSLDDILDAPMEEEGDAQA</sequence>
<organism evidence="9 10">
    <name type="scientific">Dothistroma septosporum (strain NZE10 / CBS 128990)</name>
    <name type="common">Red band needle blight fungus</name>
    <name type="synonym">Mycosphaerella pini</name>
    <dbReference type="NCBI Taxonomy" id="675120"/>
    <lineage>
        <taxon>Eukaryota</taxon>
        <taxon>Fungi</taxon>
        <taxon>Dikarya</taxon>
        <taxon>Ascomycota</taxon>
        <taxon>Pezizomycotina</taxon>
        <taxon>Dothideomycetes</taxon>
        <taxon>Dothideomycetidae</taxon>
        <taxon>Mycosphaerellales</taxon>
        <taxon>Mycosphaerellaceae</taxon>
        <taxon>Dothistroma</taxon>
    </lineage>
</organism>
<reference evidence="9 10" key="2">
    <citation type="journal article" date="2012" name="PLoS Pathog.">
        <title>Diverse lifestyles and strategies of plant pathogenesis encoded in the genomes of eighteen Dothideomycetes fungi.</title>
        <authorList>
            <person name="Ohm R.A."/>
            <person name="Feau N."/>
            <person name="Henrissat B."/>
            <person name="Schoch C.L."/>
            <person name="Horwitz B.A."/>
            <person name="Barry K.W."/>
            <person name="Condon B.J."/>
            <person name="Copeland A.C."/>
            <person name="Dhillon B."/>
            <person name="Glaser F."/>
            <person name="Hesse C.N."/>
            <person name="Kosti I."/>
            <person name="LaButti K."/>
            <person name="Lindquist E.A."/>
            <person name="Lucas S."/>
            <person name="Salamov A.A."/>
            <person name="Bradshaw R.E."/>
            <person name="Ciuffetti L."/>
            <person name="Hamelin R.C."/>
            <person name="Kema G.H.J."/>
            <person name="Lawrence C."/>
            <person name="Scott J.A."/>
            <person name="Spatafora J.W."/>
            <person name="Turgeon B.G."/>
            <person name="de Wit P.J.G.M."/>
            <person name="Zhong S."/>
            <person name="Goodwin S.B."/>
            <person name="Grigoriev I.V."/>
        </authorList>
    </citation>
    <scope>NUCLEOTIDE SEQUENCE [LARGE SCALE GENOMIC DNA]</scope>
    <source>
        <strain evidence="10">NZE10 / CBS 128990</strain>
    </source>
</reference>
<keyword evidence="5" id="KW-0862">Zinc</keyword>
<evidence type="ECO:0000256" key="1">
    <source>
        <dbReference type="ARBA" id="ARBA00004496"/>
    </source>
</evidence>
<evidence type="ECO:0000313" key="10">
    <source>
        <dbReference type="Proteomes" id="UP000016933"/>
    </source>
</evidence>
<dbReference type="PANTHER" id="PTHR13267">
    <property type="entry name" value="ZINC FINGER PROTEIN 277"/>
    <property type="match status" value="1"/>
</dbReference>
<comment type="similarity">
    <text evidence="6">Belongs to the ZNF277 family.</text>
</comment>
<dbReference type="InterPro" id="IPR013087">
    <property type="entry name" value="Znf_C2H2_type"/>
</dbReference>
<dbReference type="OrthoDB" id="7848332at2759"/>
<evidence type="ECO:0000313" key="9">
    <source>
        <dbReference type="EMBL" id="EME46081.1"/>
    </source>
</evidence>
<dbReference type="SUPFAM" id="SSF57667">
    <property type="entry name" value="beta-beta-alpha zinc fingers"/>
    <property type="match status" value="1"/>
</dbReference>
<accession>N1PRL3</accession>
<keyword evidence="3" id="KW-0963">Cytoplasm</keyword>
<dbReference type="GO" id="GO:0035242">
    <property type="term" value="F:protein-arginine omega-N asymmetric methyltransferase activity"/>
    <property type="evidence" value="ECO:0007669"/>
    <property type="project" value="UniProtKB-EC"/>
</dbReference>
<feature type="region of interest" description="Disordered" evidence="7">
    <location>
        <begin position="1"/>
        <end position="48"/>
    </location>
</feature>
<evidence type="ECO:0000259" key="8">
    <source>
        <dbReference type="PROSITE" id="PS00028"/>
    </source>
</evidence>
<evidence type="ECO:0000256" key="3">
    <source>
        <dbReference type="ARBA" id="ARBA00022490"/>
    </source>
</evidence>
<evidence type="ECO:0000256" key="2">
    <source>
        <dbReference type="ARBA" id="ARBA00011925"/>
    </source>
</evidence>
<dbReference type="GO" id="GO:0005737">
    <property type="term" value="C:cytoplasm"/>
    <property type="evidence" value="ECO:0007669"/>
    <property type="project" value="UniProtKB-SubCell"/>
</dbReference>
<evidence type="ECO:0000256" key="6">
    <source>
        <dbReference type="ARBA" id="ARBA00034119"/>
    </source>
</evidence>
<gene>
    <name evidence="9" type="ORF">DOTSEDRAFT_125718</name>
</gene>
<dbReference type="PANTHER" id="PTHR13267:SF3">
    <property type="entry name" value="ZINC FINGER PROTEIN 277"/>
    <property type="match status" value="1"/>
</dbReference>
<dbReference type="Pfam" id="PF21137">
    <property type="entry name" value="ANM3_C2H2_Zf"/>
    <property type="match status" value="1"/>
</dbReference>
<keyword evidence="10" id="KW-1185">Reference proteome</keyword>
<dbReference type="GO" id="GO:0046872">
    <property type="term" value="F:metal ion binding"/>
    <property type="evidence" value="ECO:0007669"/>
    <property type="project" value="UniProtKB-KW"/>
</dbReference>